<organism evidence="2 3">
    <name type="scientific">Lentithecium fluviatile CBS 122367</name>
    <dbReference type="NCBI Taxonomy" id="1168545"/>
    <lineage>
        <taxon>Eukaryota</taxon>
        <taxon>Fungi</taxon>
        <taxon>Dikarya</taxon>
        <taxon>Ascomycota</taxon>
        <taxon>Pezizomycotina</taxon>
        <taxon>Dothideomycetes</taxon>
        <taxon>Pleosporomycetidae</taxon>
        <taxon>Pleosporales</taxon>
        <taxon>Massarineae</taxon>
        <taxon>Lentitheciaceae</taxon>
        <taxon>Lentithecium</taxon>
    </lineage>
</organism>
<dbReference type="Gene3D" id="3.40.50.300">
    <property type="entry name" value="P-loop containing nucleotide triphosphate hydrolases"/>
    <property type="match status" value="1"/>
</dbReference>
<evidence type="ECO:0000313" key="2">
    <source>
        <dbReference type="EMBL" id="KAF2691470.1"/>
    </source>
</evidence>
<reference evidence="2" key="1">
    <citation type="journal article" date="2020" name="Stud. Mycol.">
        <title>101 Dothideomycetes genomes: a test case for predicting lifestyles and emergence of pathogens.</title>
        <authorList>
            <person name="Haridas S."/>
            <person name="Albert R."/>
            <person name="Binder M."/>
            <person name="Bloem J."/>
            <person name="Labutti K."/>
            <person name="Salamov A."/>
            <person name="Andreopoulos B."/>
            <person name="Baker S."/>
            <person name="Barry K."/>
            <person name="Bills G."/>
            <person name="Bluhm B."/>
            <person name="Cannon C."/>
            <person name="Castanera R."/>
            <person name="Culley D."/>
            <person name="Daum C."/>
            <person name="Ezra D."/>
            <person name="Gonzalez J."/>
            <person name="Henrissat B."/>
            <person name="Kuo A."/>
            <person name="Liang C."/>
            <person name="Lipzen A."/>
            <person name="Lutzoni F."/>
            <person name="Magnuson J."/>
            <person name="Mondo S."/>
            <person name="Nolan M."/>
            <person name="Ohm R."/>
            <person name="Pangilinan J."/>
            <person name="Park H.-J."/>
            <person name="Ramirez L."/>
            <person name="Alfaro M."/>
            <person name="Sun H."/>
            <person name="Tritt A."/>
            <person name="Yoshinaga Y."/>
            <person name="Zwiers L.-H."/>
            <person name="Turgeon B."/>
            <person name="Goodwin S."/>
            <person name="Spatafora J."/>
            <person name="Crous P."/>
            <person name="Grigoriev I."/>
        </authorList>
    </citation>
    <scope>NUCLEOTIDE SEQUENCE</scope>
    <source>
        <strain evidence="2">CBS 122367</strain>
    </source>
</reference>
<dbReference type="PANTHER" id="PTHR36681">
    <property type="entry name" value="NUCLEAR GTPASE, GERMINAL CENTER-ASSOCIATED, TANDEM DUPLICATE 3"/>
    <property type="match status" value="1"/>
</dbReference>
<dbReference type="Proteomes" id="UP000799291">
    <property type="component" value="Unassembled WGS sequence"/>
</dbReference>
<dbReference type="AlphaFoldDB" id="A0A6G1JMM0"/>
<dbReference type="SUPFAM" id="SSF52540">
    <property type="entry name" value="P-loop containing nucleoside triphosphate hydrolases"/>
    <property type="match status" value="1"/>
</dbReference>
<dbReference type="InterPro" id="IPR045063">
    <property type="entry name" value="Dynamin_N"/>
</dbReference>
<proteinExistence type="predicted"/>
<evidence type="ECO:0000313" key="3">
    <source>
        <dbReference type="Proteomes" id="UP000799291"/>
    </source>
</evidence>
<dbReference type="CDD" id="cd00882">
    <property type="entry name" value="Ras_like_GTPase"/>
    <property type="match status" value="1"/>
</dbReference>
<dbReference type="InterPro" id="IPR027417">
    <property type="entry name" value="P-loop_NTPase"/>
</dbReference>
<dbReference type="Pfam" id="PF00350">
    <property type="entry name" value="Dynamin_N"/>
    <property type="match status" value="1"/>
</dbReference>
<name>A0A6G1JMM0_9PLEO</name>
<gene>
    <name evidence="2" type="ORF">K458DRAFT_397946</name>
</gene>
<protein>
    <recommendedName>
        <fullName evidence="1">Dynamin N-terminal domain-containing protein</fullName>
    </recommendedName>
</protein>
<keyword evidence="3" id="KW-1185">Reference proteome</keyword>
<sequence>MGKSLLINALLHRRHLSKTSATGGACTASAIKYVHKPGMDDLGEIYDVAIQFMDDTELNEIISEHARRYCHFHFSEGVDPTYHDEKERVAQSAEALFCLLWNAYNDEQAEIELQSLLTVERTDNGDLFIAMGSSLLSNAVSIIDLPGLGDLNHNRTAATNSIRRKADFEIIVAKSDRVRTEEVADAQIKQSIRTHGAINTILVLTMIDRDRSKPRTPVPLIKELVTATENAQIEVVDRINSSLSDDEEYECDELIAHMDALSAYQEYLKKAAQCAFVQMRAETLEAQMRFKYKDMDPDPIRFFSVFSFLYIDWMKKRRREDPVLNPEMTGILKLRQFLLDFLAKIARIVDHESKNDAYAEIRPFYNKHVDGLKTRHETLFKTFMQDKLLHLWPNPPEKKSAHAKVTAVVREWANGTRWNTHSNFLREMSIVKKSDSQKYRGKPANWNQEVMEAISPNLLSWCMRMKKETAGISQLLYEAIKGACNEVIEFIKGSPLSPPLKTIALEEWKQRKFKVLEKSGTLETSLKDRLNVIYQYATTESDTRCMIAKVNASRYEQVQKIPYEESWYLKQKAAMLEAMMPQRRCQVHDRPHLQPFLQEG</sequence>
<feature type="domain" description="Dynamin N-terminal" evidence="1">
    <location>
        <begin position="2"/>
        <end position="206"/>
    </location>
</feature>
<dbReference type="PANTHER" id="PTHR36681:SF3">
    <property type="entry name" value="NUCLEAR GTPASE, GERMINAL CENTER-ASSOCIATED, TANDEM DUPLICATE 3"/>
    <property type="match status" value="1"/>
</dbReference>
<dbReference type="EMBL" id="MU005569">
    <property type="protein sequence ID" value="KAF2691470.1"/>
    <property type="molecule type" value="Genomic_DNA"/>
</dbReference>
<accession>A0A6G1JMM0</accession>
<dbReference type="OrthoDB" id="3598281at2759"/>
<evidence type="ECO:0000259" key="1">
    <source>
        <dbReference type="Pfam" id="PF00350"/>
    </source>
</evidence>